<dbReference type="SUPFAM" id="SSF53448">
    <property type="entry name" value="Nucleotide-diphospho-sugar transferases"/>
    <property type="match status" value="1"/>
</dbReference>
<feature type="region of interest" description="Disordered" evidence="7">
    <location>
        <begin position="522"/>
        <end position="547"/>
    </location>
</feature>
<dbReference type="CDD" id="cd06421">
    <property type="entry name" value="CESA_CelA_like"/>
    <property type="match status" value="1"/>
</dbReference>
<feature type="transmembrane region" description="Helical" evidence="8">
    <location>
        <begin position="30"/>
        <end position="51"/>
    </location>
</feature>
<gene>
    <name evidence="10" type="ordered locus">sce4866</name>
</gene>
<evidence type="ECO:0000256" key="8">
    <source>
        <dbReference type="SAM" id="Phobius"/>
    </source>
</evidence>
<dbReference type="GO" id="GO:0016758">
    <property type="term" value="F:hexosyltransferase activity"/>
    <property type="evidence" value="ECO:0007669"/>
    <property type="project" value="TreeGrafter"/>
</dbReference>
<dbReference type="eggNOG" id="COG1215">
    <property type="taxonomic scope" value="Bacteria"/>
</dbReference>
<keyword evidence="2 10" id="KW-0328">Glycosyltransferase</keyword>
<evidence type="ECO:0000256" key="6">
    <source>
        <dbReference type="ARBA" id="ARBA00023136"/>
    </source>
</evidence>
<evidence type="ECO:0000256" key="5">
    <source>
        <dbReference type="ARBA" id="ARBA00022989"/>
    </source>
</evidence>
<evidence type="ECO:0000256" key="1">
    <source>
        <dbReference type="ARBA" id="ARBA00004141"/>
    </source>
</evidence>
<organism evidence="10 11">
    <name type="scientific">Sorangium cellulosum (strain So ce56)</name>
    <name type="common">Polyangium cellulosum (strain So ce56)</name>
    <dbReference type="NCBI Taxonomy" id="448385"/>
    <lineage>
        <taxon>Bacteria</taxon>
        <taxon>Pseudomonadati</taxon>
        <taxon>Myxococcota</taxon>
        <taxon>Polyangia</taxon>
        <taxon>Polyangiales</taxon>
        <taxon>Polyangiaceae</taxon>
        <taxon>Sorangium</taxon>
    </lineage>
</organism>
<keyword evidence="6 8" id="KW-0472">Membrane</keyword>
<evidence type="ECO:0000313" key="11">
    <source>
        <dbReference type="Proteomes" id="UP000002139"/>
    </source>
</evidence>
<dbReference type="GO" id="GO:0005886">
    <property type="term" value="C:plasma membrane"/>
    <property type="evidence" value="ECO:0007669"/>
    <property type="project" value="TreeGrafter"/>
</dbReference>
<evidence type="ECO:0000256" key="2">
    <source>
        <dbReference type="ARBA" id="ARBA00022676"/>
    </source>
</evidence>
<proteinExistence type="predicted"/>
<feature type="transmembrane region" description="Helical" evidence="8">
    <location>
        <begin position="57"/>
        <end position="86"/>
    </location>
</feature>
<feature type="domain" description="Glycosyltransferase 2-like" evidence="9">
    <location>
        <begin position="179"/>
        <end position="363"/>
    </location>
</feature>
<dbReference type="BioCyc" id="SCEL448385:SCE_RS24970-MONOMER"/>
<evidence type="ECO:0000313" key="10">
    <source>
        <dbReference type="EMBL" id="CAN95029.1"/>
    </source>
</evidence>
<feature type="transmembrane region" description="Helical" evidence="8">
    <location>
        <begin position="339"/>
        <end position="366"/>
    </location>
</feature>
<evidence type="ECO:0000259" key="9">
    <source>
        <dbReference type="Pfam" id="PF13632"/>
    </source>
</evidence>
<dbReference type="CAZy" id="GT2">
    <property type="family name" value="Glycosyltransferase Family 2"/>
</dbReference>
<dbReference type="InterPro" id="IPR050321">
    <property type="entry name" value="Glycosyltr_2/OpgH_subfam"/>
</dbReference>
<comment type="subcellular location">
    <subcellularLocation>
        <location evidence="1">Membrane</location>
        <topology evidence="1">Multi-pass membrane protein</topology>
    </subcellularLocation>
</comment>
<feature type="compositionally biased region" description="Low complexity" evidence="7">
    <location>
        <begin position="536"/>
        <end position="547"/>
    </location>
</feature>
<dbReference type="Pfam" id="PF13632">
    <property type="entry name" value="Glyco_trans_2_3"/>
    <property type="match status" value="1"/>
</dbReference>
<name>A9FFU3_SORC5</name>
<dbReference type="RefSeq" id="WP_012237498.1">
    <property type="nucleotide sequence ID" value="NC_010162.1"/>
</dbReference>
<dbReference type="HOGENOM" id="CLU_518648_0_0_7"/>
<dbReference type="EMBL" id="AM746676">
    <property type="protein sequence ID" value="CAN95029.1"/>
    <property type="molecule type" value="Genomic_DNA"/>
</dbReference>
<dbReference type="PANTHER" id="PTHR43867">
    <property type="entry name" value="CELLULOSE SYNTHASE CATALYTIC SUBUNIT A [UDP-FORMING]"/>
    <property type="match status" value="1"/>
</dbReference>
<reference evidence="10 11" key="1">
    <citation type="journal article" date="2007" name="Nat. Biotechnol.">
        <title>Complete genome sequence of the myxobacterium Sorangium cellulosum.</title>
        <authorList>
            <person name="Schneiker S."/>
            <person name="Perlova O."/>
            <person name="Kaiser O."/>
            <person name="Gerth K."/>
            <person name="Alici A."/>
            <person name="Altmeyer M.O."/>
            <person name="Bartels D."/>
            <person name="Bekel T."/>
            <person name="Beyer S."/>
            <person name="Bode E."/>
            <person name="Bode H.B."/>
            <person name="Bolten C.J."/>
            <person name="Choudhuri J.V."/>
            <person name="Doss S."/>
            <person name="Elnakady Y.A."/>
            <person name="Frank B."/>
            <person name="Gaigalat L."/>
            <person name="Goesmann A."/>
            <person name="Groeger C."/>
            <person name="Gross F."/>
            <person name="Jelsbak L."/>
            <person name="Jelsbak L."/>
            <person name="Kalinowski J."/>
            <person name="Kegler C."/>
            <person name="Knauber T."/>
            <person name="Konietzny S."/>
            <person name="Kopp M."/>
            <person name="Krause L."/>
            <person name="Krug D."/>
            <person name="Linke B."/>
            <person name="Mahmud T."/>
            <person name="Martinez-Arias R."/>
            <person name="McHardy A.C."/>
            <person name="Merai M."/>
            <person name="Meyer F."/>
            <person name="Mormann S."/>
            <person name="Munoz-Dorado J."/>
            <person name="Perez J."/>
            <person name="Pradella S."/>
            <person name="Rachid S."/>
            <person name="Raddatz G."/>
            <person name="Rosenau F."/>
            <person name="Rueckert C."/>
            <person name="Sasse F."/>
            <person name="Scharfe M."/>
            <person name="Schuster S.C."/>
            <person name="Suen G."/>
            <person name="Treuner-Lange A."/>
            <person name="Velicer G.J."/>
            <person name="Vorholter F.-J."/>
            <person name="Weissman K.J."/>
            <person name="Welch R.D."/>
            <person name="Wenzel S.C."/>
            <person name="Whitworth D.E."/>
            <person name="Wilhelm S."/>
            <person name="Wittmann C."/>
            <person name="Bloecker H."/>
            <person name="Puehler A."/>
            <person name="Mueller R."/>
        </authorList>
    </citation>
    <scope>NUCLEOTIDE SEQUENCE [LARGE SCALE GENOMIC DNA]</scope>
    <source>
        <strain evidence="11">So ce56</strain>
    </source>
</reference>
<keyword evidence="3 10" id="KW-0808">Transferase</keyword>
<accession>A9FFU3</accession>
<dbReference type="InterPro" id="IPR001173">
    <property type="entry name" value="Glyco_trans_2-like"/>
</dbReference>
<dbReference type="Gene3D" id="3.90.550.10">
    <property type="entry name" value="Spore Coat Polysaccharide Biosynthesis Protein SpsA, Chain A"/>
    <property type="match status" value="1"/>
</dbReference>
<feature type="transmembrane region" description="Helical" evidence="8">
    <location>
        <begin position="415"/>
        <end position="434"/>
    </location>
</feature>
<dbReference type="EC" id="2.4.1.-" evidence="10"/>
<keyword evidence="5 8" id="KW-1133">Transmembrane helix</keyword>
<dbReference type="InterPro" id="IPR029044">
    <property type="entry name" value="Nucleotide-diphossugar_trans"/>
</dbReference>
<dbReference type="STRING" id="448385.sce4866"/>
<protein>
    <submittedName>
        <fullName evidence="10">Integral membrane glycosyltransferase</fullName>
        <ecNumber evidence="10">2.4.1.-</ecNumber>
    </submittedName>
</protein>
<dbReference type="PANTHER" id="PTHR43867:SF2">
    <property type="entry name" value="CELLULOSE SYNTHASE CATALYTIC SUBUNIT A [UDP-FORMING]"/>
    <property type="match status" value="1"/>
</dbReference>
<dbReference type="Proteomes" id="UP000002139">
    <property type="component" value="Chromosome"/>
</dbReference>
<evidence type="ECO:0000256" key="3">
    <source>
        <dbReference type="ARBA" id="ARBA00022679"/>
    </source>
</evidence>
<feature type="transmembrane region" description="Helical" evidence="8">
    <location>
        <begin position="496"/>
        <end position="515"/>
    </location>
</feature>
<sequence length="547" mass="59017">MTRRFVSSSLFEPELFRWSSAAPVRLVDRVIVWALVAFGLVGVAGFASFWFQERHVAHLAAFVALSIAVWYGISRIVLAWIGYLAVDRVEHRPAPPGLSVAVFTTAAPGEPLAMFEATLAALARVRYPHRTYLLDGTADPRFRALAERHGAVWLDSDGVPGAKAGKINAALARTTEDFVLVLDPDHLAFPEFLDRVLGHFDDPRVGFVQVSQGYYNQADSPIARGAAEQTYGFYGPMQLGLHGLGCVVAIGANCTFRRAALASVRGHAVGLAEDLMTSIRLHAAGWRSVYVPEIVSRGLVPDDLGGYFAQQLKWATGAVDALFSEVVPRFFRLSARQRLSYVAIGTYYLTGPATLTYLALPLLALWGDLWPMRVDPAGFVAAGAPVAAAAVALHAYGQRWFCDRASEGGVHWRALLLKLAAFPVYTLGVALAIAKRLVRYVPTPKRGLGGRLLPLAWPHLLVVVSFLATTAASLWLRASARGLAERWSDAESYWAALVFGALGAASMSGAIAWAARAPRRAPRADPWERLPASGATTTTITTSTTGG</sequence>
<keyword evidence="11" id="KW-1185">Reference proteome</keyword>
<evidence type="ECO:0000256" key="7">
    <source>
        <dbReference type="SAM" id="MobiDB-lite"/>
    </source>
</evidence>
<keyword evidence="4 8" id="KW-0812">Transmembrane</keyword>
<dbReference type="AlphaFoldDB" id="A9FFU3"/>
<evidence type="ECO:0000256" key="4">
    <source>
        <dbReference type="ARBA" id="ARBA00022692"/>
    </source>
</evidence>
<dbReference type="KEGG" id="scl:sce4866"/>
<feature type="transmembrane region" description="Helical" evidence="8">
    <location>
        <begin position="455"/>
        <end position="476"/>
    </location>
</feature>